<gene>
    <name evidence="1" type="ORF">Pan161_35980</name>
</gene>
<dbReference type="EMBL" id="CP036343">
    <property type="protein sequence ID" value="QDT91934.1"/>
    <property type="molecule type" value="Genomic_DNA"/>
</dbReference>
<organism evidence="1 2">
    <name type="scientific">Gimesia algae</name>
    <dbReference type="NCBI Taxonomy" id="2527971"/>
    <lineage>
        <taxon>Bacteria</taxon>
        <taxon>Pseudomonadati</taxon>
        <taxon>Planctomycetota</taxon>
        <taxon>Planctomycetia</taxon>
        <taxon>Planctomycetales</taxon>
        <taxon>Planctomycetaceae</taxon>
        <taxon>Gimesia</taxon>
    </lineage>
</organism>
<evidence type="ECO:0000313" key="1">
    <source>
        <dbReference type="EMBL" id="QDT91934.1"/>
    </source>
</evidence>
<dbReference type="OrthoDB" id="284356at2"/>
<dbReference type="Proteomes" id="UP000316855">
    <property type="component" value="Chromosome"/>
</dbReference>
<dbReference type="AlphaFoldDB" id="A0A517VG09"/>
<name>A0A517VG09_9PLAN</name>
<proteinExistence type="predicted"/>
<reference evidence="1 2" key="1">
    <citation type="submission" date="2019-02" db="EMBL/GenBank/DDBJ databases">
        <title>Deep-cultivation of Planctomycetes and their phenomic and genomic characterization uncovers novel biology.</title>
        <authorList>
            <person name="Wiegand S."/>
            <person name="Jogler M."/>
            <person name="Boedeker C."/>
            <person name="Pinto D."/>
            <person name="Vollmers J."/>
            <person name="Rivas-Marin E."/>
            <person name="Kohn T."/>
            <person name="Peeters S.H."/>
            <person name="Heuer A."/>
            <person name="Rast P."/>
            <person name="Oberbeckmann S."/>
            <person name="Bunk B."/>
            <person name="Jeske O."/>
            <person name="Meyerdierks A."/>
            <person name="Storesund J.E."/>
            <person name="Kallscheuer N."/>
            <person name="Luecker S."/>
            <person name="Lage O.M."/>
            <person name="Pohl T."/>
            <person name="Merkel B.J."/>
            <person name="Hornburger P."/>
            <person name="Mueller R.-W."/>
            <person name="Bruemmer F."/>
            <person name="Labrenz M."/>
            <person name="Spormann A.M."/>
            <person name="Op den Camp H."/>
            <person name="Overmann J."/>
            <person name="Amann R."/>
            <person name="Jetten M.S.M."/>
            <person name="Mascher T."/>
            <person name="Medema M.H."/>
            <person name="Devos D.P."/>
            <person name="Kaster A.-K."/>
            <person name="Ovreas L."/>
            <person name="Rohde M."/>
            <person name="Galperin M.Y."/>
            <person name="Jogler C."/>
        </authorList>
    </citation>
    <scope>NUCLEOTIDE SEQUENCE [LARGE SCALE GENOMIC DNA]</scope>
    <source>
        <strain evidence="1 2">Pan161</strain>
    </source>
</reference>
<sequence>MIFNKQNRRFVVKAINNSAFVKAAVVKAIDVVRAALLLDSLSPLSGERLSESGGMPGTPPMGWHCCQHQPSMHSLYQRYTRITGTQTTVTGTAS</sequence>
<dbReference type="RefSeq" id="WP_145229183.1">
    <property type="nucleotide sequence ID" value="NZ_CP036343.1"/>
</dbReference>
<dbReference type="KEGG" id="gax:Pan161_35980"/>
<accession>A0A517VG09</accession>
<protein>
    <submittedName>
        <fullName evidence="1">Uncharacterized protein</fullName>
    </submittedName>
</protein>
<evidence type="ECO:0000313" key="2">
    <source>
        <dbReference type="Proteomes" id="UP000316855"/>
    </source>
</evidence>
<keyword evidence="2" id="KW-1185">Reference proteome</keyword>